<dbReference type="InterPro" id="IPR039375">
    <property type="entry name" value="NodN-like"/>
</dbReference>
<gene>
    <name evidence="4" type="ORF">ATK30_6737</name>
    <name evidence="3" type="ORF">H5411_35095</name>
</gene>
<dbReference type="PANTHER" id="PTHR42993">
    <property type="entry name" value="MAOC-LIKE DEHYDRATASE DOMAIN-CONTAINING PROTEIN"/>
    <property type="match status" value="1"/>
</dbReference>
<accession>A0A8E1W640</accession>
<name>A0A2N3WPK4_9PSEU</name>
<dbReference type="Pfam" id="PF01575">
    <property type="entry name" value="MaoC_dehydratas"/>
    <property type="match status" value="1"/>
</dbReference>
<evidence type="ECO:0000256" key="1">
    <source>
        <dbReference type="ARBA" id="ARBA00005254"/>
    </source>
</evidence>
<dbReference type="Proteomes" id="UP000550260">
    <property type="component" value="Unassembled WGS sequence"/>
</dbReference>
<dbReference type="AlphaFoldDB" id="A0A2N3WPK4"/>
<dbReference type="PANTHER" id="PTHR42993:SF1">
    <property type="entry name" value="MAOC-LIKE DEHYDRATASE DOMAIN-CONTAINING PROTEIN"/>
    <property type="match status" value="1"/>
</dbReference>
<dbReference type="EMBL" id="PJMY01000003">
    <property type="protein sequence ID" value="PKV95806.1"/>
    <property type="molecule type" value="Genomic_DNA"/>
</dbReference>
<proteinExistence type="inferred from homology"/>
<dbReference type="Gene3D" id="3.10.129.10">
    <property type="entry name" value="Hotdog Thioesterase"/>
    <property type="match status" value="1"/>
</dbReference>
<accession>A0A2N3WPK4</accession>
<dbReference type="InterPro" id="IPR002539">
    <property type="entry name" value="MaoC-like_dom"/>
</dbReference>
<comment type="caution">
    <text evidence="4">The sequence shown here is derived from an EMBL/GenBank/DDBJ whole genome shotgun (WGS) entry which is preliminary data.</text>
</comment>
<dbReference type="InterPro" id="IPR029069">
    <property type="entry name" value="HotDog_dom_sf"/>
</dbReference>
<dbReference type="Proteomes" id="UP000233750">
    <property type="component" value="Unassembled WGS sequence"/>
</dbReference>
<dbReference type="EMBL" id="JACJHR010000071">
    <property type="protein sequence ID" value="MBB2504357.1"/>
    <property type="molecule type" value="Genomic_DNA"/>
</dbReference>
<dbReference type="OrthoDB" id="9801735at2"/>
<dbReference type="SUPFAM" id="SSF54637">
    <property type="entry name" value="Thioesterase/thiol ester dehydrase-isomerase"/>
    <property type="match status" value="1"/>
</dbReference>
<protein>
    <submittedName>
        <fullName evidence="4">Acyl dehydratase</fullName>
    </submittedName>
    <submittedName>
        <fullName evidence="3">MaoC family dehydratase</fullName>
    </submittedName>
</protein>
<reference evidence="4 5" key="1">
    <citation type="submission" date="2017-12" db="EMBL/GenBank/DDBJ databases">
        <title>Sequencing the genomes of 1000 Actinobacteria strains.</title>
        <authorList>
            <person name="Klenk H.-P."/>
        </authorList>
    </citation>
    <scope>NUCLEOTIDE SEQUENCE [LARGE SCALE GENOMIC DNA]</scope>
    <source>
        <strain evidence="4 5">DSM 45165</strain>
    </source>
</reference>
<dbReference type="RefSeq" id="WP_101438753.1">
    <property type="nucleotide sequence ID" value="NZ_JACJHR010000071.1"/>
</dbReference>
<sequence length="150" mass="16283">MRVFSDVAELAEAVGGPLGTSEWHTVTQEQVQLFADATGDHQWIHLDTEKAAAGPFGTTIAHGFLTLSLIPAFLPEIYRVEGLKMGINYGLNKVRFPQPVKVGSRVRGTAELVELTDVPGGKQAVVRWTVEIDGEDKPACVAEMVSRLIL</sequence>
<evidence type="ECO:0000259" key="2">
    <source>
        <dbReference type="Pfam" id="PF01575"/>
    </source>
</evidence>
<evidence type="ECO:0000313" key="5">
    <source>
        <dbReference type="Proteomes" id="UP000233750"/>
    </source>
</evidence>
<evidence type="ECO:0000313" key="4">
    <source>
        <dbReference type="EMBL" id="PKV95806.1"/>
    </source>
</evidence>
<evidence type="ECO:0000313" key="6">
    <source>
        <dbReference type="Proteomes" id="UP000550260"/>
    </source>
</evidence>
<feature type="domain" description="MaoC-like" evidence="2">
    <location>
        <begin position="12"/>
        <end position="123"/>
    </location>
</feature>
<comment type="similarity">
    <text evidence="1">Belongs to the enoyl-CoA hydratase/isomerase family.</text>
</comment>
<dbReference type="CDD" id="cd03450">
    <property type="entry name" value="NodN"/>
    <property type="match status" value="1"/>
</dbReference>
<reference evidence="3 6" key="2">
    <citation type="submission" date="2020-08" db="EMBL/GenBank/DDBJ databases">
        <title>Amycolatopsis echigonensis JCM 21831.</title>
        <authorList>
            <person name="Tedsree N."/>
            <person name="Kuncharoen N."/>
            <person name="Likhitwitayawuid K."/>
            <person name="Tanasupawat S."/>
        </authorList>
    </citation>
    <scope>NUCLEOTIDE SEQUENCE [LARGE SCALE GENOMIC DNA]</scope>
    <source>
        <strain evidence="3 6">JCM 21831</strain>
    </source>
</reference>
<keyword evidence="5" id="KW-1185">Reference proteome</keyword>
<organism evidence="4 5">
    <name type="scientific">Amycolatopsis echigonensis</name>
    <dbReference type="NCBI Taxonomy" id="2576905"/>
    <lineage>
        <taxon>Bacteria</taxon>
        <taxon>Bacillati</taxon>
        <taxon>Actinomycetota</taxon>
        <taxon>Actinomycetes</taxon>
        <taxon>Pseudonocardiales</taxon>
        <taxon>Pseudonocardiaceae</taxon>
        <taxon>Amycolatopsis</taxon>
    </lineage>
</organism>
<evidence type="ECO:0000313" key="3">
    <source>
        <dbReference type="EMBL" id="MBB2504357.1"/>
    </source>
</evidence>